<proteinExistence type="inferred from homology"/>
<evidence type="ECO:0000256" key="18">
    <source>
        <dbReference type="HAMAP-Rule" id="MF_00110"/>
    </source>
</evidence>
<feature type="binding site" evidence="18">
    <location>
        <position position="157"/>
    </location>
    <ligand>
        <name>NAD(+)</name>
        <dbReference type="ChEBI" id="CHEBI:57540"/>
    </ligand>
</feature>
<evidence type="ECO:0000256" key="10">
    <source>
        <dbReference type="ARBA" id="ARBA00022605"/>
    </source>
</evidence>
<dbReference type="InterPro" id="IPR030963">
    <property type="entry name" value="DHQ_synth_fam"/>
</dbReference>
<dbReference type="InterPro" id="IPR016037">
    <property type="entry name" value="DHQ_synth_AroB"/>
</dbReference>
<dbReference type="EC" id="4.2.3.4" evidence="7 18"/>
<evidence type="ECO:0000256" key="9">
    <source>
        <dbReference type="ARBA" id="ARBA00022490"/>
    </source>
</evidence>
<dbReference type="GO" id="GO:0005737">
    <property type="term" value="C:cytoplasm"/>
    <property type="evidence" value="ECO:0007669"/>
    <property type="project" value="UniProtKB-SubCell"/>
</dbReference>
<keyword evidence="13 18" id="KW-0862">Zinc</keyword>
<evidence type="ECO:0000256" key="8">
    <source>
        <dbReference type="ARBA" id="ARBA00017684"/>
    </source>
</evidence>
<evidence type="ECO:0000256" key="1">
    <source>
        <dbReference type="ARBA" id="ARBA00001393"/>
    </source>
</evidence>
<comment type="catalytic activity">
    <reaction evidence="1 18">
        <text>7-phospho-2-dehydro-3-deoxy-D-arabino-heptonate = 3-dehydroquinate + phosphate</text>
        <dbReference type="Rhea" id="RHEA:21968"/>
        <dbReference type="ChEBI" id="CHEBI:32364"/>
        <dbReference type="ChEBI" id="CHEBI:43474"/>
        <dbReference type="ChEBI" id="CHEBI:58394"/>
        <dbReference type="EC" id="4.2.3.4"/>
    </reaction>
</comment>
<evidence type="ECO:0000256" key="12">
    <source>
        <dbReference type="ARBA" id="ARBA00022741"/>
    </source>
</evidence>
<evidence type="ECO:0000256" key="15">
    <source>
        <dbReference type="ARBA" id="ARBA00023141"/>
    </source>
</evidence>
<dbReference type="GO" id="GO:0000166">
    <property type="term" value="F:nucleotide binding"/>
    <property type="evidence" value="ECO:0007669"/>
    <property type="project" value="UniProtKB-KW"/>
</dbReference>
<keyword evidence="15 18" id="KW-0057">Aromatic amino acid biosynthesis</keyword>
<dbReference type="GO" id="GO:0008652">
    <property type="term" value="P:amino acid biosynthetic process"/>
    <property type="evidence" value="ECO:0007669"/>
    <property type="project" value="UniProtKB-KW"/>
</dbReference>
<feature type="domain" description="3-dehydroquinate synthase C-terminal" evidence="20">
    <location>
        <begin position="187"/>
        <end position="331"/>
    </location>
</feature>
<dbReference type="CDD" id="cd08195">
    <property type="entry name" value="DHQS"/>
    <property type="match status" value="1"/>
</dbReference>
<organism evidence="21 22">
    <name type="scientific">Halomonas qinghailakensis</name>
    <dbReference type="NCBI Taxonomy" id="2937790"/>
    <lineage>
        <taxon>Bacteria</taxon>
        <taxon>Pseudomonadati</taxon>
        <taxon>Pseudomonadota</taxon>
        <taxon>Gammaproteobacteria</taxon>
        <taxon>Oceanospirillales</taxon>
        <taxon>Halomonadaceae</taxon>
        <taxon>Halomonas</taxon>
    </lineage>
</organism>
<keyword evidence="10 18" id="KW-0028">Amino-acid biosynthesis</keyword>
<evidence type="ECO:0000256" key="11">
    <source>
        <dbReference type="ARBA" id="ARBA00022723"/>
    </source>
</evidence>
<dbReference type="FunFam" id="3.40.50.1970:FF:000001">
    <property type="entry name" value="3-dehydroquinate synthase"/>
    <property type="match status" value="1"/>
</dbReference>
<feature type="binding site" evidence="18">
    <location>
        <position position="190"/>
    </location>
    <ligand>
        <name>Zn(2+)</name>
        <dbReference type="ChEBI" id="CHEBI:29105"/>
    </ligand>
</feature>
<dbReference type="GO" id="GO:0046872">
    <property type="term" value="F:metal ion binding"/>
    <property type="evidence" value="ECO:0007669"/>
    <property type="project" value="UniProtKB-KW"/>
</dbReference>
<comment type="pathway">
    <text evidence="5 18">Metabolic intermediate biosynthesis; chorismate biosynthesis; chorismate from D-erythrose 4-phosphate and phosphoenolpyruvate: step 2/7.</text>
</comment>
<dbReference type="Gene3D" id="3.40.50.1970">
    <property type="match status" value="1"/>
</dbReference>
<feature type="binding site" evidence="18">
    <location>
        <begin position="175"/>
        <end position="178"/>
    </location>
    <ligand>
        <name>NAD(+)</name>
        <dbReference type="ChEBI" id="CHEBI:57540"/>
    </ligand>
</feature>
<evidence type="ECO:0000259" key="20">
    <source>
        <dbReference type="Pfam" id="PF24621"/>
    </source>
</evidence>
<dbReference type="InterPro" id="IPR030960">
    <property type="entry name" value="DHQS/DOIS_N"/>
</dbReference>
<evidence type="ECO:0000256" key="3">
    <source>
        <dbReference type="ARBA" id="ARBA00003485"/>
    </source>
</evidence>
<name>A0AA46TS80_9GAMM</name>
<comment type="similarity">
    <text evidence="6 18">Belongs to the sugar phosphate cyclases superfamily. Dehydroquinate synthase family.</text>
</comment>
<feature type="domain" description="3-dehydroquinate synthase N-terminal" evidence="19">
    <location>
        <begin position="73"/>
        <end position="185"/>
    </location>
</feature>
<feature type="binding site" evidence="18">
    <location>
        <begin position="135"/>
        <end position="136"/>
    </location>
    <ligand>
        <name>NAD(+)</name>
        <dbReference type="ChEBI" id="CHEBI:57540"/>
    </ligand>
</feature>
<evidence type="ECO:0000256" key="16">
    <source>
        <dbReference type="ARBA" id="ARBA00023239"/>
    </source>
</evidence>
<feature type="binding site" evidence="18">
    <location>
        <begin position="111"/>
        <end position="115"/>
    </location>
    <ligand>
        <name>NAD(+)</name>
        <dbReference type="ChEBI" id="CHEBI:57540"/>
    </ligand>
</feature>
<dbReference type="NCBIfam" id="TIGR01357">
    <property type="entry name" value="aroB"/>
    <property type="match status" value="1"/>
</dbReference>
<dbReference type="HAMAP" id="MF_00110">
    <property type="entry name" value="DHQ_synthase"/>
    <property type="match status" value="1"/>
</dbReference>
<evidence type="ECO:0000256" key="14">
    <source>
        <dbReference type="ARBA" id="ARBA00023027"/>
    </source>
</evidence>
<dbReference type="GO" id="GO:0009073">
    <property type="term" value="P:aromatic amino acid family biosynthetic process"/>
    <property type="evidence" value="ECO:0007669"/>
    <property type="project" value="UniProtKB-KW"/>
</dbReference>
<feature type="binding site" evidence="18">
    <location>
        <position position="270"/>
    </location>
    <ligand>
        <name>Zn(2+)</name>
        <dbReference type="ChEBI" id="CHEBI:29105"/>
    </ligand>
</feature>
<dbReference type="SUPFAM" id="SSF56796">
    <property type="entry name" value="Dehydroquinate synthase-like"/>
    <property type="match status" value="1"/>
</dbReference>
<keyword evidence="22" id="KW-1185">Reference proteome</keyword>
<keyword evidence="14 18" id="KW-0520">NAD</keyword>
<dbReference type="Pfam" id="PF01761">
    <property type="entry name" value="DHQ_synthase"/>
    <property type="match status" value="1"/>
</dbReference>
<evidence type="ECO:0000256" key="7">
    <source>
        <dbReference type="ARBA" id="ARBA00013031"/>
    </source>
</evidence>
<keyword evidence="9 18" id="KW-0963">Cytoplasm</keyword>
<comment type="cofactor">
    <cofactor evidence="18">
        <name>Co(2+)</name>
        <dbReference type="ChEBI" id="CHEBI:48828"/>
    </cofactor>
    <cofactor evidence="18">
        <name>Zn(2+)</name>
        <dbReference type="ChEBI" id="CHEBI:29105"/>
    </cofactor>
    <text evidence="18">Binds 1 divalent metal cation per subunit. Can use either Co(2+) or Zn(2+).</text>
</comment>
<dbReference type="Gene3D" id="1.20.1090.10">
    <property type="entry name" value="Dehydroquinate synthase-like - alpha domain"/>
    <property type="match status" value="1"/>
</dbReference>
<dbReference type="AlphaFoldDB" id="A0AA46TS80"/>
<evidence type="ECO:0000313" key="21">
    <source>
        <dbReference type="EMBL" id="UYO75356.1"/>
    </source>
</evidence>
<evidence type="ECO:0000256" key="6">
    <source>
        <dbReference type="ARBA" id="ARBA00005412"/>
    </source>
</evidence>
<keyword evidence="16 18" id="KW-0456">Lyase</keyword>
<comment type="cofactor">
    <cofactor evidence="2 18">
        <name>NAD(+)</name>
        <dbReference type="ChEBI" id="CHEBI:57540"/>
    </cofactor>
</comment>
<dbReference type="GO" id="GO:0009423">
    <property type="term" value="P:chorismate biosynthetic process"/>
    <property type="evidence" value="ECO:0007669"/>
    <property type="project" value="UniProtKB-UniRule"/>
</dbReference>
<dbReference type="GO" id="GO:0003856">
    <property type="term" value="F:3-dehydroquinate synthase activity"/>
    <property type="evidence" value="ECO:0007669"/>
    <property type="project" value="UniProtKB-UniRule"/>
</dbReference>
<keyword evidence="12 18" id="KW-0547">Nucleotide-binding</keyword>
<reference evidence="21" key="1">
    <citation type="submission" date="2022-05" db="EMBL/GenBank/DDBJ databases">
        <title>Complete sequence of a novel PHA-producing Halomonas strain.</title>
        <authorList>
            <person name="Zheng Z."/>
        </authorList>
    </citation>
    <scope>NUCLEOTIDE SEQUENCE</scope>
    <source>
        <strain evidence="21">ZZQ-149</strain>
    </source>
</reference>
<keyword evidence="11 18" id="KW-0479">Metal-binding</keyword>
<dbReference type="InterPro" id="IPR050071">
    <property type="entry name" value="Dehydroquinate_synthase"/>
</dbReference>
<dbReference type="RefSeq" id="WP_264018768.1">
    <property type="nucleotide sequence ID" value="NZ_CP096973.1"/>
</dbReference>
<evidence type="ECO:0000259" key="19">
    <source>
        <dbReference type="Pfam" id="PF01761"/>
    </source>
</evidence>
<gene>
    <name evidence="18 21" type="primary">aroB</name>
    <name evidence="21" type="ORF">M0220_04165</name>
</gene>
<dbReference type="Proteomes" id="UP001164935">
    <property type="component" value="Chromosome"/>
</dbReference>
<evidence type="ECO:0000256" key="13">
    <source>
        <dbReference type="ARBA" id="ARBA00022833"/>
    </source>
</evidence>
<feature type="binding site" evidence="18">
    <location>
        <position position="253"/>
    </location>
    <ligand>
        <name>Zn(2+)</name>
        <dbReference type="ChEBI" id="CHEBI:29105"/>
    </ligand>
</feature>
<dbReference type="PANTHER" id="PTHR43622:SF7">
    <property type="entry name" value="3-DEHYDROQUINATE SYNTHASE, CHLOROPLASTIC"/>
    <property type="match status" value="1"/>
</dbReference>
<comment type="subcellular location">
    <subcellularLocation>
        <location evidence="4 18">Cytoplasm</location>
    </subcellularLocation>
</comment>
<dbReference type="FunFam" id="1.20.1090.10:FF:000002">
    <property type="entry name" value="3-dehydroquinate synthase"/>
    <property type="match status" value="1"/>
</dbReference>
<dbReference type="PANTHER" id="PTHR43622">
    <property type="entry name" value="3-DEHYDROQUINATE SYNTHASE"/>
    <property type="match status" value="1"/>
</dbReference>
<evidence type="ECO:0000313" key="22">
    <source>
        <dbReference type="Proteomes" id="UP001164935"/>
    </source>
</evidence>
<dbReference type="KEGG" id="hqn:M0220_04165"/>
<dbReference type="PIRSF" id="PIRSF001455">
    <property type="entry name" value="DHQ_synth"/>
    <property type="match status" value="1"/>
</dbReference>
<feature type="binding site" evidence="18">
    <location>
        <begin position="77"/>
        <end position="82"/>
    </location>
    <ligand>
        <name>NAD(+)</name>
        <dbReference type="ChEBI" id="CHEBI:57540"/>
    </ligand>
</feature>
<accession>A0AA46TS80</accession>
<evidence type="ECO:0000256" key="4">
    <source>
        <dbReference type="ARBA" id="ARBA00004496"/>
    </source>
</evidence>
<dbReference type="Pfam" id="PF24621">
    <property type="entry name" value="DHQS_C"/>
    <property type="match status" value="1"/>
</dbReference>
<feature type="binding site" evidence="18">
    <location>
        <position position="148"/>
    </location>
    <ligand>
        <name>NAD(+)</name>
        <dbReference type="ChEBI" id="CHEBI:57540"/>
    </ligand>
</feature>
<comment type="function">
    <text evidence="3 18">Catalyzes the conversion of 3-deoxy-D-arabino-heptulosonate 7-phosphate (DAHP) to dehydroquinate (DHQ).</text>
</comment>
<dbReference type="InterPro" id="IPR056179">
    <property type="entry name" value="DHQS_C"/>
</dbReference>
<evidence type="ECO:0000256" key="5">
    <source>
        <dbReference type="ARBA" id="ARBA00004661"/>
    </source>
</evidence>
<sequence>MTETINAQRTLTVALGERSYPIHIGVGLLKRANVLVPYLAGQQVMVVTNETIAPLYLESLCASLPDHLDVHTVVLPDGEQYKSIEQVSRIWDALLEAGFNRRCTLIALGGGVIGDMVGYAAAAYQRGVAFIQVPTTLLSQVDSSVGGKTGVNHPLGKNMIGAFWQPKAVIVDINTLTTLPSRELSAGLAEVIKYGLIRDERFLGWLEENMQALRGVEPSVIAEAIAQSCQIKADIVAEDETEQGVRALLNLGHTFGHAIEAHQGYGNWLHGEAVGAGMAMAATLSHQLGWIDSNALARAKAVIESAGLPLAAPAGMTVDDFLARMKLDKKNIDSRLRLVLLNALGDACVSDATPPDMLRELLHHFPRN</sequence>
<evidence type="ECO:0000256" key="17">
    <source>
        <dbReference type="ARBA" id="ARBA00023285"/>
    </source>
</evidence>
<keyword evidence="17 18" id="KW-0170">Cobalt</keyword>
<protein>
    <recommendedName>
        <fullName evidence="8 18">3-dehydroquinate synthase</fullName>
        <shortName evidence="18">DHQS</shortName>
        <ecNumber evidence="7 18">4.2.3.4</ecNumber>
    </recommendedName>
</protein>
<dbReference type="EMBL" id="CP096973">
    <property type="protein sequence ID" value="UYO75356.1"/>
    <property type="molecule type" value="Genomic_DNA"/>
</dbReference>
<evidence type="ECO:0000256" key="2">
    <source>
        <dbReference type="ARBA" id="ARBA00001911"/>
    </source>
</evidence>